<dbReference type="SMR" id="A0A1N6EH93"/>
<dbReference type="InterPro" id="IPR011047">
    <property type="entry name" value="Quinoprotein_ADH-like_sf"/>
</dbReference>
<protein>
    <submittedName>
        <fullName evidence="7">Quinoprotein glucose dehydrogenase</fullName>
    </submittedName>
</protein>
<evidence type="ECO:0000259" key="6">
    <source>
        <dbReference type="Pfam" id="PF01011"/>
    </source>
</evidence>
<feature type="transmembrane region" description="Helical" evidence="5">
    <location>
        <begin position="37"/>
        <end position="53"/>
    </location>
</feature>
<dbReference type="PANTHER" id="PTHR32303">
    <property type="entry name" value="QUINOPROTEIN ALCOHOL DEHYDROGENASE (CYTOCHROME C)"/>
    <property type="match status" value="1"/>
</dbReference>
<keyword evidence="8" id="KW-1185">Reference proteome</keyword>
<feature type="transmembrane region" description="Helical" evidence="5">
    <location>
        <begin position="60"/>
        <end position="76"/>
    </location>
</feature>
<feature type="domain" description="Pyrrolo-quinoline quinone repeat" evidence="6">
    <location>
        <begin position="164"/>
        <end position="778"/>
    </location>
</feature>
<dbReference type="InterPro" id="IPR002372">
    <property type="entry name" value="PQQ_rpt_dom"/>
</dbReference>
<dbReference type="GO" id="GO:0008876">
    <property type="term" value="F:quinoprotein glucose dehydrogenase activity"/>
    <property type="evidence" value="ECO:0007669"/>
    <property type="project" value="TreeGrafter"/>
</dbReference>
<reference evidence="8" key="1">
    <citation type="submission" date="2016-11" db="EMBL/GenBank/DDBJ databases">
        <authorList>
            <person name="Varghese N."/>
            <person name="Submissions S."/>
        </authorList>
    </citation>
    <scope>NUCLEOTIDE SEQUENCE [LARGE SCALE GENOMIC DNA]</scope>
    <source>
        <strain evidence="8">DSM 22363</strain>
    </source>
</reference>
<dbReference type="GO" id="GO:0016020">
    <property type="term" value="C:membrane"/>
    <property type="evidence" value="ECO:0007669"/>
    <property type="project" value="InterPro"/>
</dbReference>
<dbReference type="InterPro" id="IPR018391">
    <property type="entry name" value="PQQ_b-propeller_rpt"/>
</dbReference>
<dbReference type="Pfam" id="PF01011">
    <property type="entry name" value="PQQ"/>
    <property type="match status" value="1"/>
</dbReference>
<organism evidence="7 8">
    <name type="scientific">Parasphingorhabdus marina DSM 22363</name>
    <dbReference type="NCBI Taxonomy" id="1123272"/>
    <lineage>
        <taxon>Bacteria</taxon>
        <taxon>Pseudomonadati</taxon>
        <taxon>Pseudomonadota</taxon>
        <taxon>Alphaproteobacteria</taxon>
        <taxon>Sphingomonadales</taxon>
        <taxon>Sphingomonadaceae</taxon>
        <taxon>Parasphingorhabdus</taxon>
    </lineage>
</organism>
<keyword evidence="5" id="KW-0472">Membrane</keyword>
<accession>A0A1N6EH93</accession>
<feature type="region of interest" description="Disordered" evidence="4">
    <location>
        <begin position="490"/>
        <end position="522"/>
    </location>
</feature>
<evidence type="ECO:0000256" key="2">
    <source>
        <dbReference type="ARBA" id="ARBA00008156"/>
    </source>
</evidence>
<dbReference type="PANTHER" id="PTHR32303:SF4">
    <property type="entry name" value="QUINOPROTEIN GLUCOSE DEHYDROGENASE"/>
    <property type="match status" value="1"/>
</dbReference>
<name>A0A1N6EH93_9SPHN</name>
<comment type="cofactor">
    <cofactor evidence="1">
        <name>pyrroloquinoline quinone</name>
        <dbReference type="ChEBI" id="CHEBI:58442"/>
    </cofactor>
</comment>
<evidence type="ECO:0000256" key="3">
    <source>
        <dbReference type="ARBA" id="ARBA00023002"/>
    </source>
</evidence>
<keyword evidence="5" id="KW-0812">Transmembrane</keyword>
<evidence type="ECO:0000256" key="1">
    <source>
        <dbReference type="ARBA" id="ARBA00001931"/>
    </source>
</evidence>
<keyword evidence="5" id="KW-1133">Transmembrane helix</keyword>
<dbReference type="STRING" id="1123272.SAMN02745824_1911"/>
<comment type="similarity">
    <text evidence="2">Belongs to the bacterial PQQ dehydrogenase family.</text>
</comment>
<dbReference type="OrthoDB" id="9794322at2"/>
<dbReference type="SUPFAM" id="SSF50998">
    <property type="entry name" value="Quinoprotein alcohol dehydrogenase-like"/>
    <property type="match status" value="1"/>
</dbReference>
<keyword evidence="3" id="KW-0560">Oxidoreductase</keyword>
<dbReference type="CDD" id="cd10280">
    <property type="entry name" value="PQQ_mGDH"/>
    <property type="match status" value="1"/>
</dbReference>
<evidence type="ECO:0000256" key="4">
    <source>
        <dbReference type="SAM" id="MobiDB-lite"/>
    </source>
</evidence>
<evidence type="ECO:0000313" key="7">
    <source>
        <dbReference type="EMBL" id="SIN82287.1"/>
    </source>
</evidence>
<gene>
    <name evidence="7" type="ORF">SAMN02745824_1911</name>
</gene>
<evidence type="ECO:0000313" key="8">
    <source>
        <dbReference type="Proteomes" id="UP000185192"/>
    </source>
</evidence>
<feature type="transmembrane region" description="Helical" evidence="5">
    <location>
        <begin position="9"/>
        <end position="31"/>
    </location>
</feature>
<feature type="compositionally biased region" description="Basic and acidic residues" evidence="4">
    <location>
        <begin position="490"/>
        <end position="499"/>
    </location>
</feature>
<sequence>MNISKIMHWIFVILLWVIGLLLTIPGGFLVYLGGSPYYLLAGIATLAVAFLVTRRNAKAPKVYAGILLATLIWSLFEAELHFLGLLPRLAAWLGLGLWFLTPLYRNSFRREPDSEEPALPSRWWVGAPSLAAVVALIVASMQGYVQNGTGTESALAAGEAATDWRHYGNDEGGTRFAQLTDINVDTVGGLQEVWRYRTGIEEDFKATPLNVNGMLYICAALNVVIAIDDTSGEEVWRHDPGLEPPAAHQYARTCRGVAYHEAQEGYSGQCPKRVVTATVDASIIAVDAMTGELCTDFGENGAVDLRSGLGAHERDEYYLTSPPLVAGDNLVVGGLVLDSQDLGLPSGVVRAFDATSGDFVWAWDMGNPGDNGEPAEGKTYTPGTPNVWSIMSYDPELDLIYAPTGNAAPDYFGGARREFDDEWSSAVVAINGKTGAPRWKYQTVHHDVWDYDLPAQPVLVDVTRNGESVPSVAVPTKMGSIFLLDRRDGSPVHPIEEKPAPQNPEPGEYVSPTQPSSPLPHFHPYRHEKDMWGLTPIDQMICRIEYRTMRYEGMFTPPTMPGGLKTGTMLYPGNFGGFNWGSVSVDADNGLLVAAPMMLAHRLMLFTPEQVAEAGPLGGLLLGKNHPAVRMDPEGPMPKMGEPDADNPYDHRRIKYYGVPAPFMSRLGTQVPCFEPPWSRIAVIDLNTKELLWSRPAGDMSDSGPFNLRSGIPYDVGTAIRAGTLTTRGGLTFLSSTMDSKVRAFDVRTGEEKWAASLPGNGQSTPMSYRSGKDGRQYLIVTVPNPTWRYPRDPATGEYIDSQDVRDGKGGYVIAYALGNN</sequence>
<proteinExistence type="inferred from homology"/>
<dbReference type="GO" id="GO:0048038">
    <property type="term" value="F:quinone binding"/>
    <property type="evidence" value="ECO:0007669"/>
    <property type="project" value="InterPro"/>
</dbReference>
<dbReference type="Proteomes" id="UP000185192">
    <property type="component" value="Unassembled WGS sequence"/>
</dbReference>
<dbReference type="AlphaFoldDB" id="A0A1N6EH93"/>
<evidence type="ECO:0000256" key="5">
    <source>
        <dbReference type="SAM" id="Phobius"/>
    </source>
</evidence>
<dbReference type="EMBL" id="FSQW01000002">
    <property type="protein sequence ID" value="SIN82287.1"/>
    <property type="molecule type" value="Genomic_DNA"/>
</dbReference>
<dbReference type="RefSeq" id="WP_074205030.1">
    <property type="nucleotide sequence ID" value="NZ_FSQW01000002.1"/>
</dbReference>
<feature type="transmembrane region" description="Helical" evidence="5">
    <location>
        <begin position="123"/>
        <end position="145"/>
    </location>
</feature>
<feature type="transmembrane region" description="Helical" evidence="5">
    <location>
        <begin position="82"/>
        <end position="103"/>
    </location>
</feature>
<dbReference type="Gene3D" id="2.140.10.10">
    <property type="entry name" value="Quinoprotein alcohol dehydrogenase-like superfamily"/>
    <property type="match status" value="2"/>
</dbReference>
<dbReference type="SMART" id="SM00564">
    <property type="entry name" value="PQQ"/>
    <property type="match status" value="4"/>
</dbReference>
<dbReference type="InterPro" id="IPR017511">
    <property type="entry name" value="PQQ_mDH"/>
</dbReference>